<keyword evidence="4 5" id="KW-0694">RNA-binding</keyword>
<evidence type="ECO:0000256" key="4">
    <source>
        <dbReference type="ARBA" id="ARBA00022884"/>
    </source>
</evidence>
<dbReference type="InterPro" id="IPR000504">
    <property type="entry name" value="RRM_dom"/>
</dbReference>
<evidence type="ECO:0000256" key="6">
    <source>
        <dbReference type="PROSITE-ProRule" id="PRU00723"/>
    </source>
</evidence>
<feature type="domain" description="RRM" evidence="7">
    <location>
        <begin position="242"/>
        <end position="315"/>
    </location>
</feature>
<reference evidence="11 12" key="2">
    <citation type="submission" date="2016-05" db="EMBL/GenBank/DDBJ databases">
        <authorList>
            <person name="Naeem Raeece"/>
        </authorList>
    </citation>
    <scope>NUCLEOTIDE SEQUENCE [LARGE SCALE GENOMIC DNA]</scope>
</reference>
<dbReference type="Gene3D" id="3.30.1370.210">
    <property type="match status" value="1"/>
</dbReference>
<dbReference type="SMART" id="SM00360">
    <property type="entry name" value="RRM"/>
    <property type="match status" value="1"/>
</dbReference>
<dbReference type="PANTHER" id="PTHR14089">
    <property type="entry name" value="PRE-MRNA-SPLICING FACTOR RBM22"/>
    <property type="match status" value="1"/>
</dbReference>
<protein>
    <submittedName>
        <fullName evidence="10">RNA-binding protein, putative</fullName>
    </submittedName>
</protein>
<dbReference type="InterPro" id="IPR036855">
    <property type="entry name" value="Znf_CCCH_sf"/>
</dbReference>
<dbReference type="InterPro" id="IPR012677">
    <property type="entry name" value="Nucleotide-bd_a/b_plait_sf"/>
</dbReference>
<evidence type="ECO:0000313" key="9">
    <source>
        <dbReference type="EMBL" id="SBT50494.1"/>
    </source>
</evidence>
<dbReference type="GO" id="GO:0071007">
    <property type="term" value="C:U2-type catalytic step 2 spliceosome"/>
    <property type="evidence" value="ECO:0007669"/>
    <property type="project" value="TreeGrafter"/>
</dbReference>
<sequence>MWVGSIHGCVGKPGKKRRRMNRYGHNVRADVKKQGYENSDLPILCETCLGENPYVRIIREENGKECKICKNAFTLFRWKPGQNARYKQTVICNKCAKVKNVCQTCLFDLEFNLPVQVRDKFISSSIALPENETNRNFFLEQLEKNIRTNTYDKINNVRMDLVKMKRYDPYFKRNMARVCSFWRKNACNRGDECPYLHKEIHLDKSLANQNIKSRYTGENDVLAEKILKKYDEKNMDEKRMINRICIQGLNEAVNQENIKNCFNKFGEIKSIKMIPKDSKMFISYATSLSAKKAAEKYKDGLELNGCNLTVSLQDEVFQRNTLSLTSPVYNTKKMSNHGGMNFLQIPPNPPPPPQVGGMPTIHRSGSAGNRGSAPPHMFFPHYGGTFNPKAPGAVPYSSMLPSEAEQRK</sequence>
<dbReference type="InterPro" id="IPR048995">
    <property type="entry name" value="STL11/RBM22-like_N"/>
</dbReference>
<reference evidence="10" key="1">
    <citation type="submission" date="2016-05" db="EMBL/GenBank/DDBJ databases">
        <authorList>
            <person name="Lavstsen T."/>
            <person name="Jespersen J.S."/>
        </authorList>
    </citation>
    <scope>NUCLEOTIDE SEQUENCE [LARGE SCALE GENOMIC DNA]</scope>
</reference>
<dbReference type="GO" id="GO:0071006">
    <property type="term" value="C:U2-type catalytic step 1 spliceosome"/>
    <property type="evidence" value="ECO:0007669"/>
    <property type="project" value="TreeGrafter"/>
</dbReference>
<dbReference type="InterPro" id="IPR035979">
    <property type="entry name" value="RBD_domain_sf"/>
</dbReference>
<evidence type="ECO:0000256" key="3">
    <source>
        <dbReference type="ARBA" id="ARBA00022833"/>
    </source>
</evidence>
<dbReference type="Pfam" id="PF21369">
    <property type="entry name" value="STL11_N"/>
    <property type="match status" value="1"/>
</dbReference>
<proteinExistence type="predicted"/>
<dbReference type="InterPro" id="IPR039171">
    <property type="entry name" value="Cwc2/Slt11"/>
</dbReference>
<keyword evidence="2 6" id="KW-0863">Zinc-finger</keyword>
<dbReference type="EMBL" id="FLRD01000161">
    <property type="protein sequence ID" value="SBT50494.1"/>
    <property type="molecule type" value="Genomic_DNA"/>
</dbReference>
<dbReference type="Gene3D" id="3.30.70.330">
    <property type="match status" value="1"/>
</dbReference>
<evidence type="ECO:0000259" key="7">
    <source>
        <dbReference type="PROSITE" id="PS50102"/>
    </source>
</evidence>
<organism evidence="10 11">
    <name type="scientific">Plasmodium ovale wallikeri</name>
    <dbReference type="NCBI Taxonomy" id="864142"/>
    <lineage>
        <taxon>Eukaryota</taxon>
        <taxon>Sar</taxon>
        <taxon>Alveolata</taxon>
        <taxon>Apicomplexa</taxon>
        <taxon>Aconoidasida</taxon>
        <taxon>Haemosporida</taxon>
        <taxon>Plasmodiidae</taxon>
        <taxon>Plasmodium</taxon>
        <taxon>Plasmodium (Plasmodium)</taxon>
    </lineage>
</organism>
<dbReference type="Proteomes" id="UP000078555">
    <property type="component" value="Unassembled WGS sequence"/>
</dbReference>
<dbReference type="InterPro" id="IPR000571">
    <property type="entry name" value="Znf_CCCH"/>
</dbReference>
<dbReference type="CDD" id="cd12292">
    <property type="entry name" value="RRM2_La_like"/>
    <property type="match status" value="1"/>
</dbReference>
<evidence type="ECO:0000259" key="8">
    <source>
        <dbReference type="PROSITE" id="PS50103"/>
    </source>
</evidence>
<evidence type="ECO:0000313" key="12">
    <source>
        <dbReference type="Proteomes" id="UP000078555"/>
    </source>
</evidence>
<evidence type="ECO:0000313" key="11">
    <source>
        <dbReference type="Proteomes" id="UP000078550"/>
    </source>
</evidence>
<evidence type="ECO:0000256" key="5">
    <source>
        <dbReference type="PROSITE-ProRule" id="PRU00176"/>
    </source>
</evidence>
<dbReference type="SMART" id="SM00356">
    <property type="entry name" value="ZnF_C3H1"/>
    <property type="match status" value="1"/>
</dbReference>
<keyword evidence="1 6" id="KW-0479">Metal-binding</keyword>
<name>A0A1A9A3V8_PLAOA</name>
<dbReference type="EMBL" id="FLRE01000202">
    <property type="protein sequence ID" value="SBT50857.1"/>
    <property type="molecule type" value="Genomic_DNA"/>
</dbReference>
<dbReference type="PROSITE" id="PS50102">
    <property type="entry name" value="RRM"/>
    <property type="match status" value="1"/>
</dbReference>
<dbReference type="Proteomes" id="UP000078550">
    <property type="component" value="Unassembled WGS sequence"/>
</dbReference>
<dbReference type="SUPFAM" id="SSF54928">
    <property type="entry name" value="RNA-binding domain, RBD"/>
    <property type="match status" value="1"/>
</dbReference>
<dbReference type="GO" id="GO:0000974">
    <property type="term" value="C:Prp19 complex"/>
    <property type="evidence" value="ECO:0007669"/>
    <property type="project" value="TreeGrafter"/>
</dbReference>
<dbReference type="PANTHER" id="PTHR14089:SF6">
    <property type="entry name" value="PRE-MRNA-SPLICING FACTOR RBM22"/>
    <property type="match status" value="1"/>
</dbReference>
<evidence type="ECO:0000256" key="2">
    <source>
        <dbReference type="ARBA" id="ARBA00022771"/>
    </source>
</evidence>
<keyword evidence="12" id="KW-1185">Reference proteome</keyword>
<dbReference type="Pfam" id="PF00642">
    <property type="entry name" value="zf-CCCH"/>
    <property type="match status" value="1"/>
</dbReference>
<dbReference type="AlphaFoldDB" id="A0A1A9A3V8"/>
<evidence type="ECO:0000313" key="10">
    <source>
        <dbReference type="EMBL" id="SBT50857.1"/>
    </source>
</evidence>
<dbReference type="GO" id="GO:0008270">
    <property type="term" value="F:zinc ion binding"/>
    <property type="evidence" value="ECO:0007669"/>
    <property type="project" value="UniProtKB-KW"/>
</dbReference>
<dbReference type="GO" id="GO:0017070">
    <property type="term" value="F:U6 snRNA binding"/>
    <property type="evidence" value="ECO:0007669"/>
    <property type="project" value="TreeGrafter"/>
</dbReference>
<gene>
    <name evidence="9" type="ORF">POVWA1_061480</name>
    <name evidence="10" type="ORF">POVWA2_061030</name>
</gene>
<feature type="domain" description="C3H1-type" evidence="8">
    <location>
        <begin position="173"/>
        <end position="200"/>
    </location>
</feature>
<dbReference type="Pfam" id="PF00076">
    <property type="entry name" value="RRM_1"/>
    <property type="match status" value="1"/>
</dbReference>
<keyword evidence="3 6" id="KW-0862">Zinc</keyword>
<dbReference type="GO" id="GO:0036002">
    <property type="term" value="F:pre-mRNA binding"/>
    <property type="evidence" value="ECO:0007669"/>
    <property type="project" value="TreeGrafter"/>
</dbReference>
<feature type="zinc finger region" description="C3H1-type" evidence="6">
    <location>
        <begin position="173"/>
        <end position="200"/>
    </location>
</feature>
<evidence type="ECO:0000256" key="1">
    <source>
        <dbReference type="ARBA" id="ARBA00022723"/>
    </source>
</evidence>
<dbReference type="SUPFAM" id="SSF90229">
    <property type="entry name" value="CCCH zinc finger"/>
    <property type="match status" value="1"/>
</dbReference>
<accession>A0A1A9A3V8</accession>
<dbReference type="PROSITE" id="PS50103">
    <property type="entry name" value="ZF_C3H1"/>
    <property type="match status" value="1"/>
</dbReference>